<dbReference type="GO" id="GO:0004222">
    <property type="term" value="F:metalloendopeptidase activity"/>
    <property type="evidence" value="ECO:0007669"/>
    <property type="project" value="TreeGrafter"/>
</dbReference>
<protein>
    <submittedName>
        <fullName evidence="3">Peptidase M23B</fullName>
        <ecNumber evidence="3">3.4.24.75</ecNumber>
    </submittedName>
</protein>
<dbReference type="RefSeq" id="WP_012407805.1">
    <property type="nucleotide sequence ID" value="NC_010628.1"/>
</dbReference>
<evidence type="ECO:0000256" key="1">
    <source>
        <dbReference type="SAM" id="SignalP"/>
    </source>
</evidence>
<dbReference type="EC" id="3.4.24.75" evidence="3"/>
<dbReference type="OrthoDB" id="507840at2"/>
<dbReference type="Proteomes" id="UP000001191">
    <property type="component" value="Chromosome"/>
</dbReference>
<dbReference type="EMBL" id="CP001037">
    <property type="protein sequence ID" value="ACC79784.1"/>
    <property type="molecule type" value="Genomic_DNA"/>
</dbReference>
<organism evidence="3 4">
    <name type="scientific">Nostoc punctiforme (strain ATCC 29133 / PCC 73102)</name>
    <dbReference type="NCBI Taxonomy" id="63737"/>
    <lineage>
        <taxon>Bacteria</taxon>
        <taxon>Bacillati</taxon>
        <taxon>Cyanobacteriota</taxon>
        <taxon>Cyanophyceae</taxon>
        <taxon>Nostocales</taxon>
        <taxon>Nostocaceae</taxon>
        <taxon>Nostoc</taxon>
    </lineage>
</organism>
<accession>B2IVA8</accession>
<keyword evidence="3" id="KW-0378">Hydrolase</keyword>
<dbReference type="InterPro" id="IPR050570">
    <property type="entry name" value="Cell_wall_metabolism_enzyme"/>
</dbReference>
<dbReference type="EnsemblBacteria" id="ACC79784">
    <property type="protein sequence ID" value="ACC79784"/>
    <property type="gene ID" value="Npun_F1058"/>
</dbReference>
<dbReference type="SUPFAM" id="SSF51261">
    <property type="entry name" value="Duplicated hybrid motif"/>
    <property type="match status" value="1"/>
</dbReference>
<dbReference type="InterPro" id="IPR016047">
    <property type="entry name" value="M23ase_b-sheet_dom"/>
</dbReference>
<reference evidence="3 4" key="2">
    <citation type="journal article" date="2013" name="Plant Physiol.">
        <title>A Nostoc punctiforme Sugar Transporter Necessary to Establish a Cyanobacterium-Plant Symbiosis.</title>
        <authorList>
            <person name="Ekman M."/>
            <person name="Picossi S."/>
            <person name="Campbell E.L."/>
            <person name="Meeks J.C."/>
            <person name="Flores E."/>
        </authorList>
    </citation>
    <scope>NUCLEOTIDE SEQUENCE [LARGE SCALE GENOMIC DNA]</scope>
    <source>
        <strain evidence="4">ATCC 29133 / PCC 73102</strain>
    </source>
</reference>
<sequence length="303" mass="32645">MKKLTVFRYRTYGLIGLISLTAVLSTTTSALTQLASDSPIGQTPIPASNLIWPTQGFISQGFRKYQHEGIDIAGASGTPVVAAASGTVVKAGWDNWGLGNAITIKHLDGSTTVYGHNRRLLVSKNQQVIQGQIIAEMGSTGNSTAPHLHFEVHPNGRIAVDPLRLLTSLTASVSPASKIQQVDNPNRPVSTTSVAKQVSPSLPPIGFAPISSDTKCNGVTIIDGETANIRVKVCEENGQLFYIGQLKQDPSKPIKIAALNIGKGRYRADNGSFYYLVSPERVEVWRNGTQMRSDKFYTLTKSP</sequence>
<name>B2IVA8_NOSP7</name>
<proteinExistence type="predicted"/>
<feature type="signal peptide" evidence="1">
    <location>
        <begin position="1"/>
        <end position="32"/>
    </location>
</feature>
<keyword evidence="1" id="KW-0732">Signal</keyword>
<dbReference type="PANTHER" id="PTHR21666:SF270">
    <property type="entry name" value="MUREIN HYDROLASE ACTIVATOR ENVC"/>
    <property type="match status" value="1"/>
</dbReference>
<dbReference type="Gene3D" id="2.70.70.10">
    <property type="entry name" value="Glucose Permease (Domain IIA)"/>
    <property type="match status" value="1"/>
</dbReference>
<evidence type="ECO:0000313" key="4">
    <source>
        <dbReference type="Proteomes" id="UP000001191"/>
    </source>
</evidence>
<dbReference type="PhylomeDB" id="B2IVA8"/>
<dbReference type="CDD" id="cd12797">
    <property type="entry name" value="M23_peptidase"/>
    <property type="match status" value="1"/>
</dbReference>
<evidence type="ECO:0000313" key="3">
    <source>
        <dbReference type="EMBL" id="ACC79784.1"/>
    </source>
</evidence>
<dbReference type="HOGENOM" id="CLU_085939_0_0_3"/>
<feature type="domain" description="M23ase beta-sheet core" evidence="2">
    <location>
        <begin position="66"/>
        <end position="162"/>
    </location>
</feature>
<dbReference type="Pfam" id="PF01551">
    <property type="entry name" value="Peptidase_M23"/>
    <property type="match status" value="1"/>
</dbReference>
<feature type="chain" id="PRO_5002778981" evidence="1">
    <location>
        <begin position="33"/>
        <end position="303"/>
    </location>
</feature>
<keyword evidence="4" id="KW-1185">Reference proteome</keyword>
<dbReference type="InterPro" id="IPR011055">
    <property type="entry name" value="Dup_hybrid_motif"/>
</dbReference>
<reference evidence="4" key="1">
    <citation type="submission" date="2008-04" db="EMBL/GenBank/DDBJ databases">
        <title>Complete sequence of chromosome of Nostoc punctiforme ATCC 29133.</title>
        <authorList>
            <consortium name="US DOE Joint Genome Institute"/>
            <person name="Copeland A."/>
            <person name="Lucas S."/>
            <person name="Lapidus A."/>
            <person name="Glavina del Rio T."/>
            <person name="Dalin E."/>
            <person name="Tice H."/>
            <person name="Pitluck S."/>
            <person name="Chain P."/>
            <person name="Malfatti S."/>
            <person name="Shin M."/>
            <person name="Vergez L."/>
            <person name="Schmutz J."/>
            <person name="Larimer F."/>
            <person name="Land M."/>
            <person name="Hauser L."/>
            <person name="Kyrpides N."/>
            <person name="Kim E."/>
            <person name="Meeks J.C."/>
            <person name="Elhai J."/>
            <person name="Campbell E.L."/>
            <person name="Thiel T."/>
            <person name="Longmire J."/>
            <person name="Potts M."/>
            <person name="Atlas R."/>
        </authorList>
    </citation>
    <scope>NUCLEOTIDE SEQUENCE [LARGE SCALE GENOMIC DNA]</scope>
    <source>
        <strain evidence="4">ATCC 29133 / PCC 73102</strain>
    </source>
</reference>
<gene>
    <name evidence="3" type="ordered locus">Npun_F1058</name>
</gene>
<dbReference type="AlphaFoldDB" id="B2IVA8"/>
<evidence type="ECO:0000259" key="2">
    <source>
        <dbReference type="Pfam" id="PF01551"/>
    </source>
</evidence>
<dbReference type="eggNOG" id="COG0739">
    <property type="taxonomic scope" value="Bacteria"/>
</dbReference>
<dbReference type="KEGG" id="npu:Npun_F1058"/>
<dbReference type="PANTHER" id="PTHR21666">
    <property type="entry name" value="PEPTIDASE-RELATED"/>
    <property type="match status" value="1"/>
</dbReference>
<dbReference type="STRING" id="63737.Npun_F1058"/>